<name>A0A330M1M6_9GAMM</name>
<dbReference type="Proteomes" id="UP000250123">
    <property type="component" value="Chromosome SHEWBE"/>
</dbReference>
<accession>A0A330M1M6</accession>
<dbReference type="EMBL" id="LS483452">
    <property type="protein sequence ID" value="SQH75424.1"/>
    <property type="molecule type" value="Genomic_DNA"/>
</dbReference>
<proteinExistence type="predicted"/>
<protein>
    <submittedName>
        <fullName evidence="1">Uncharacterized protein</fullName>
    </submittedName>
</protein>
<evidence type="ECO:0000313" key="2">
    <source>
        <dbReference type="Proteomes" id="UP000250123"/>
    </source>
</evidence>
<reference evidence="2" key="1">
    <citation type="submission" date="2018-06" db="EMBL/GenBank/DDBJ databases">
        <authorList>
            <person name="Cea G.-C."/>
            <person name="William W."/>
        </authorList>
    </citation>
    <scope>NUCLEOTIDE SEQUENCE [LARGE SCALE GENOMIC DNA]</scope>
    <source>
        <strain evidence="2">DB21MT-2</strain>
    </source>
</reference>
<gene>
    <name evidence="1" type="ORF">SHEWBE_1458</name>
</gene>
<sequence>MANSMGLSQGIELTIYYGNVLCTAKHDFSHFRLQRPYSESWFYHFLMQKIQEVDLDKIVKN</sequence>
<dbReference type="KEGG" id="sbk:SHEWBE_1458"/>
<dbReference type="AlphaFoldDB" id="A0A330M1M6"/>
<organism evidence="1 2">
    <name type="scientific">Shewanella benthica</name>
    <dbReference type="NCBI Taxonomy" id="43661"/>
    <lineage>
        <taxon>Bacteria</taxon>
        <taxon>Pseudomonadati</taxon>
        <taxon>Pseudomonadota</taxon>
        <taxon>Gammaproteobacteria</taxon>
        <taxon>Alteromonadales</taxon>
        <taxon>Shewanellaceae</taxon>
        <taxon>Shewanella</taxon>
    </lineage>
</organism>
<evidence type="ECO:0000313" key="1">
    <source>
        <dbReference type="EMBL" id="SQH75424.1"/>
    </source>
</evidence>